<sequence length="117" mass="13420">KVFRFQIAMAHTSTMAVVNSTDQLLKISPCIVLLELSFGYLVEELTTFYILHYKVNFGFAGHYLVKLNHMWMPDNFALDLINHPNFQNLLLINNFNGHTRASYEVPSMVNLRKGSLA</sequence>
<dbReference type="AlphaFoldDB" id="A0A151S0N8"/>
<protein>
    <submittedName>
        <fullName evidence="1">Uncharacterized protein</fullName>
    </submittedName>
</protein>
<accession>A0A151S0N8</accession>
<dbReference type="Gramene" id="C.cajan_30943.t">
    <property type="protein sequence ID" value="C.cajan_30943.t"/>
    <property type="gene ID" value="C.cajan_30943"/>
</dbReference>
<keyword evidence="2" id="KW-1185">Reference proteome</keyword>
<name>A0A151S0N8_CAJCA</name>
<evidence type="ECO:0000313" key="2">
    <source>
        <dbReference type="Proteomes" id="UP000075243"/>
    </source>
</evidence>
<reference evidence="1" key="1">
    <citation type="journal article" date="2012" name="Nat. Biotechnol.">
        <title>Draft genome sequence of pigeonpea (Cajanus cajan), an orphan legume crop of resource-poor farmers.</title>
        <authorList>
            <person name="Varshney R.K."/>
            <person name="Chen W."/>
            <person name="Li Y."/>
            <person name="Bharti A.K."/>
            <person name="Saxena R.K."/>
            <person name="Schlueter J.A."/>
            <person name="Donoghue M.T."/>
            <person name="Azam S."/>
            <person name="Fan G."/>
            <person name="Whaley A.M."/>
            <person name="Farmer A.D."/>
            <person name="Sheridan J."/>
            <person name="Iwata A."/>
            <person name="Tuteja R."/>
            <person name="Penmetsa R.V."/>
            <person name="Wu W."/>
            <person name="Upadhyaya H.D."/>
            <person name="Yang S.P."/>
            <person name="Shah T."/>
            <person name="Saxena K.B."/>
            <person name="Michael T."/>
            <person name="McCombie W.R."/>
            <person name="Yang B."/>
            <person name="Zhang G."/>
            <person name="Yang H."/>
            <person name="Wang J."/>
            <person name="Spillane C."/>
            <person name="Cook D.R."/>
            <person name="May G.D."/>
            <person name="Xu X."/>
            <person name="Jackson S.A."/>
        </authorList>
    </citation>
    <scope>NUCLEOTIDE SEQUENCE [LARGE SCALE GENOMIC DNA]</scope>
</reference>
<gene>
    <name evidence="1" type="ORF">KK1_029929</name>
</gene>
<dbReference type="OMA" id="VIEINCT"/>
<proteinExistence type="predicted"/>
<organism evidence="1 2">
    <name type="scientific">Cajanus cajan</name>
    <name type="common">Pigeon pea</name>
    <name type="synonym">Cajanus indicus</name>
    <dbReference type="NCBI Taxonomy" id="3821"/>
    <lineage>
        <taxon>Eukaryota</taxon>
        <taxon>Viridiplantae</taxon>
        <taxon>Streptophyta</taxon>
        <taxon>Embryophyta</taxon>
        <taxon>Tracheophyta</taxon>
        <taxon>Spermatophyta</taxon>
        <taxon>Magnoliopsida</taxon>
        <taxon>eudicotyledons</taxon>
        <taxon>Gunneridae</taxon>
        <taxon>Pentapetalae</taxon>
        <taxon>rosids</taxon>
        <taxon>fabids</taxon>
        <taxon>Fabales</taxon>
        <taxon>Fabaceae</taxon>
        <taxon>Papilionoideae</taxon>
        <taxon>50 kb inversion clade</taxon>
        <taxon>NPAAA clade</taxon>
        <taxon>indigoferoid/millettioid clade</taxon>
        <taxon>Phaseoleae</taxon>
        <taxon>Cajanus</taxon>
    </lineage>
</organism>
<dbReference type="EMBL" id="KQ483501">
    <property type="protein sequence ID" value="KYP48395.1"/>
    <property type="molecule type" value="Genomic_DNA"/>
</dbReference>
<feature type="non-terminal residue" evidence="1">
    <location>
        <position position="1"/>
    </location>
</feature>
<dbReference type="Proteomes" id="UP000075243">
    <property type="component" value="Unassembled WGS sequence"/>
</dbReference>
<evidence type="ECO:0000313" key="1">
    <source>
        <dbReference type="EMBL" id="KYP48395.1"/>
    </source>
</evidence>